<feature type="region of interest" description="Disordered" evidence="1">
    <location>
        <begin position="16"/>
        <end position="39"/>
    </location>
</feature>
<dbReference type="EMBL" id="CP149822">
    <property type="protein sequence ID" value="WZN42640.1"/>
    <property type="molecule type" value="Genomic_DNA"/>
</dbReference>
<sequence length="304" mass="33469">MIRTLTLCTLLTAACSKSPESPASPGLREHIVPPSTTHSSINTYNNPHYAYVVPDDKRRGQLLVFLPGTGAEPKNYRKFIRLAAEKGHHAIGLMYPNEPAINQFCATSGDVTAHSRARLEIIDGADRHPNVSVNADNSIIHRLTALLQYLHQNHPGENWAQFLANGQPAWEKICIAGHSQGAGHAGVMGKHYPLARVILFSGMDYLTNGQIPDWVTNTTRSNIYYALQHEKDELLDIQMVRTAWAHLAMGMPASADQFIPANGRALVTKATPALLLPARFHNMTVADVFVPVSIAEQAWLHLLQ</sequence>
<evidence type="ECO:0000256" key="1">
    <source>
        <dbReference type="SAM" id="MobiDB-lite"/>
    </source>
</evidence>
<dbReference type="PROSITE" id="PS51257">
    <property type="entry name" value="PROKAR_LIPOPROTEIN"/>
    <property type="match status" value="1"/>
</dbReference>
<proteinExistence type="predicted"/>
<organism evidence="2 3">
    <name type="scientific">Chitinophaga pollutisoli</name>
    <dbReference type="NCBI Taxonomy" id="3133966"/>
    <lineage>
        <taxon>Bacteria</taxon>
        <taxon>Pseudomonadati</taxon>
        <taxon>Bacteroidota</taxon>
        <taxon>Chitinophagia</taxon>
        <taxon>Chitinophagales</taxon>
        <taxon>Chitinophagaceae</taxon>
        <taxon>Chitinophaga</taxon>
    </lineage>
</organism>
<protein>
    <recommendedName>
        <fullName evidence="4">Alpha/beta hydrolase family protein</fullName>
    </recommendedName>
</protein>
<evidence type="ECO:0000313" key="3">
    <source>
        <dbReference type="Proteomes" id="UP001485459"/>
    </source>
</evidence>
<gene>
    <name evidence="2" type="ORF">WJU16_06280</name>
</gene>
<dbReference type="SUPFAM" id="SSF53474">
    <property type="entry name" value="alpha/beta-Hydrolases"/>
    <property type="match status" value="1"/>
</dbReference>
<dbReference type="NCBIfam" id="NF047580">
    <property type="entry name" value="BPSS1187_fam"/>
    <property type="match status" value="1"/>
</dbReference>
<accession>A0ABZ2YSV9</accession>
<dbReference type="RefSeq" id="WP_341837474.1">
    <property type="nucleotide sequence ID" value="NZ_CP149822.1"/>
</dbReference>
<keyword evidence="3" id="KW-1185">Reference proteome</keyword>
<dbReference type="InterPro" id="IPR029058">
    <property type="entry name" value="AB_hydrolase_fold"/>
</dbReference>
<dbReference type="Gene3D" id="3.40.50.1820">
    <property type="entry name" value="alpha/beta hydrolase"/>
    <property type="match status" value="1"/>
</dbReference>
<name>A0ABZ2YSV9_9BACT</name>
<evidence type="ECO:0000313" key="2">
    <source>
        <dbReference type="EMBL" id="WZN42640.1"/>
    </source>
</evidence>
<evidence type="ECO:0008006" key="4">
    <source>
        <dbReference type="Google" id="ProtNLM"/>
    </source>
</evidence>
<dbReference type="Proteomes" id="UP001485459">
    <property type="component" value="Chromosome"/>
</dbReference>
<dbReference type="InterPro" id="IPR058180">
    <property type="entry name" value="BPSS1187-like"/>
</dbReference>
<reference evidence="3" key="1">
    <citation type="submission" date="2024-03" db="EMBL/GenBank/DDBJ databases">
        <title>Chitinophaga horti sp. nov., isolated from garden soil.</title>
        <authorList>
            <person name="Lee D.S."/>
            <person name="Han D.M."/>
            <person name="Baek J.H."/>
            <person name="Choi D.G."/>
            <person name="Jeon J.H."/>
            <person name="Jeon C.O."/>
        </authorList>
    </citation>
    <scope>NUCLEOTIDE SEQUENCE [LARGE SCALE GENOMIC DNA]</scope>
    <source>
        <strain evidence="3">GPA1</strain>
    </source>
</reference>